<accession>A0A3N6M1W7</accession>
<protein>
    <submittedName>
        <fullName evidence="1">Uncharacterized protein</fullName>
    </submittedName>
</protein>
<dbReference type="OrthoDB" id="157606at2157"/>
<evidence type="ECO:0000313" key="2">
    <source>
        <dbReference type="Proteomes" id="UP000282323"/>
    </source>
</evidence>
<keyword evidence="2" id="KW-1185">Reference proteome</keyword>
<gene>
    <name evidence="1" type="ORF">EA473_03110</name>
</gene>
<name>A0A3N6M1W7_NATCH</name>
<comment type="caution">
    <text evidence="1">The sequence shown here is derived from an EMBL/GenBank/DDBJ whole genome shotgun (WGS) entry which is preliminary data.</text>
</comment>
<proteinExistence type="predicted"/>
<sequence length="119" mass="12136">MNEPGVRVVATLAVRVPLGATGSLADGAVCVVERIEAVNAVSNPSVRQVSPGLNATTVELQASIALERDNVGADDALERNDAGADDALARRELEAGVGVEAVEDVETFEPDAATVAEIG</sequence>
<dbReference type="RefSeq" id="WP_124194202.1">
    <property type="nucleotide sequence ID" value="NZ_REGA01000002.1"/>
</dbReference>
<dbReference type="AlphaFoldDB" id="A0A3N6M1W7"/>
<organism evidence="1 2">
    <name type="scientific">Natrarchaeobius chitinivorans</name>
    <dbReference type="NCBI Taxonomy" id="1679083"/>
    <lineage>
        <taxon>Archaea</taxon>
        <taxon>Methanobacteriati</taxon>
        <taxon>Methanobacteriota</taxon>
        <taxon>Stenosarchaea group</taxon>
        <taxon>Halobacteria</taxon>
        <taxon>Halobacteriales</taxon>
        <taxon>Natrialbaceae</taxon>
        <taxon>Natrarchaeobius</taxon>
    </lineage>
</organism>
<evidence type="ECO:0000313" key="1">
    <source>
        <dbReference type="EMBL" id="RQG97328.1"/>
    </source>
</evidence>
<dbReference type="Proteomes" id="UP000282323">
    <property type="component" value="Unassembled WGS sequence"/>
</dbReference>
<dbReference type="EMBL" id="REGA01000002">
    <property type="protein sequence ID" value="RQG97328.1"/>
    <property type="molecule type" value="Genomic_DNA"/>
</dbReference>
<reference evidence="1 2" key="1">
    <citation type="submission" date="2018-10" db="EMBL/GenBank/DDBJ databases">
        <title>Natrarchaeobius chitinivorans gen. nov., sp. nov., and Natrarchaeobius haloalkaliphilus sp. nov., alkaliphilic, chitin-utilizing haloarchaea from hypersaline alkaline lakes.</title>
        <authorList>
            <person name="Sorokin D.Y."/>
            <person name="Elcheninov A.G."/>
            <person name="Kostrikina N.A."/>
            <person name="Bale N.J."/>
            <person name="Sinninghe Damste J.S."/>
            <person name="Khijniak T.V."/>
            <person name="Kublanov I.V."/>
            <person name="Toshchakov S.V."/>
        </authorList>
    </citation>
    <scope>NUCLEOTIDE SEQUENCE [LARGE SCALE GENOMIC DNA]</scope>
    <source>
        <strain evidence="1 2">AArcht4T</strain>
    </source>
</reference>